<evidence type="ECO:0000313" key="5">
    <source>
        <dbReference type="EMBL" id="BBN15359.1"/>
    </source>
</evidence>
<dbReference type="AlphaFoldDB" id="A0A176W1U7"/>
<dbReference type="InterPro" id="IPR001841">
    <property type="entry name" value="Znf_RING"/>
</dbReference>
<feature type="compositionally biased region" description="Basic and acidic residues" evidence="3">
    <location>
        <begin position="129"/>
        <end position="147"/>
    </location>
</feature>
<keyword evidence="7" id="KW-1185">Reference proteome</keyword>
<protein>
    <recommendedName>
        <fullName evidence="4">RING-type domain-containing protein</fullName>
    </recommendedName>
</protein>
<gene>
    <name evidence="6" type="ORF">AXG93_131s1220</name>
    <name evidence="5" type="ORF">Mp_6g18950</name>
</gene>
<keyword evidence="2" id="KW-0175">Coiled coil</keyword>
<proteinExistence type="predicted"/>
<dbReference type="InterPro" id="IPR013083">
    <property type="entry name" value="Znf_RING/FYVE/PHD"/>
</dbReference>
<dbReference type="GO" id="GO:0008270">
    <property type="term" value="F:zinc ion binding"/>
    <property type="evidence" value="ECO:0007669"/>
    <property type="project" value="UniProtKB-KW"/>
</dbReference>
<dbReference type="Proteomes" id="UP000077202">
    <property type="component" value="Unassembled WGS sequence"/>
</dbReference>
<dbReference type="Gene3D" id="3.30.40.10">
    <property type="entry name" value="Zinc/RING finger domain, C3HC4 (zinc finger)"/>
    <property type="match status" value="1"/>
</dbReference>
<reference evidence="5" key="2">
    <citation type="journal article" date="2019" name="Curr. Biol.">
        <title>Chromatin organization in early land plants reveals an ancestral association between H3K27me3, transposons, and constitutive heterochromatin.</title>
        <authorList>
            <person name="Montgomery S.A."/>
            <person name="Tanizawa Y."/>
            <person name="Galik B."/>
            <person name="Wang N."/>
            <person name="Ito T."/>
            <person name="Mochizuki T."/>
            <person name="Akimcheva S."/>
            <person name="Bowman J."/>
            <person name="Cognat V."/>
            <person name="Drouard L."/>
            <person name="Ekker H."/>
            <person name="Houng S."/>
            <person name="Kohchi T."/>
            <person name="Lin S."/>
            <person name="Liu L.D."/>
            <person name="Nakamura Y."/>
            <person name="Valeeva L.R."/>
            <person name="Shakirov E.V."/>
            <person name="Shippen D.E."/>
            <person name="Wei W."/>
            <person name="Yagura M."/>
            <person name="Yamaoka S."/>
            <person name="Yamato K.T."/>
            <person name="Liu C."/>
            <person name="Berger F."/>
        </authorList>
    </citation>
    <scope>NUCLEOTIDE SEQUENCE [LARGE SCALE GENOMIC DNA]</scope>
    <source>
        <strain evidence="5">Tak-1</strain>
    </source>
</reference>
<evidence type="ECO:0000259" key="4">
    <source>
        <dbReference type="PROSITE" id="PS50089"/>
    </source>
</evidence>
<dbReference type="EMBL" id="LVLJ01002188">
    <property type="protein sequence ID" value="OAE26412.1"/>
    <property type="molecule type" value="Genomic_DNA"/>
</dbReference>
<reference evidence="8" key="3">
    <citation type="journal article" date="2020" name="Curr. Biol.">
        <title>Chromatin organization in early land plants reveals an ancestral association between H3K27me3, transposons, and constitutive heterochromatin.</title>
        <authorList>
            <person name="Montgomery S.A."/>
            <person name="Tanizawa Y."/>
            <person name="Galik B."/>
            <person name="Wang N."/>
            <person name="Ito T."/>
            <person name="Mochizuki T."/>
            <person name="Akimcheva S."/>
            <person name="Bowman J.L."/>
            <person name="Cognat V."/>
            <person name="Marechal-Drouard L."/>
            <person name="Ekker H."/>
            <person name="Hong S.F."/>
            <person name="Kohchi T."/>
            <person name="Lin S.S."/>
            <person name="Liu L.D."/>
            <person name="Nakamura Y."/>
            <person name="Valeeva L.R."/>
            <person name="Shakirov E.V."/>
            <person name="Shippen D.E."/>
            <person name="Wei W.L."/>
            <person name="Yagura M."/>
            <person name="Yamaoka S."/>
            <person name="Yamato K.T."/>
            <person name="Liu C."/>
            <person name="Berger F."/>
        </authorList>
    </citation>
    <scope>NUCLEOTIDE SEQUENCE [LARGE SCALE GENOMIC DNA]</scope>
    <source>
        <strain evidence="8">Tak-1</strain>
    </source>
</reference>
<accession>A0A176W1U7</accession>
<evidence type="ECO:0000313" key="7">
    <source>
        <dbReference type="Proteomes" id="UP000077202"/>
    </source>
</evidence>
<name>A0A176W1U7_MARPO</name>
<feature type="compositionally biased region" description="Polar residues" evidence="3">
    <location>
        <begin position="115"/>
        <end position="126"/>
    </location>
</feature>
<dbReference type="SUPFAM" id="SSF57850">
    <property type="entry name" value="RING/U-box"/>
    <property type="match status" value="1"/>
</dbReference>
<dbReference type="EMBL" id="AP019871">
    <property type="protein sequence ID" value="BBN15359.1"/>
    <property type="molecule type" value="Genomic_DNA"/>
</dbReference>
<feature type="region of interest" description="Disordered" evidence="3">
    <location>
        <begin position="103"/>
        <end position="147"/>
    </location>
</feature>
<evidence type="ECO:0000256" key="2">
    <source>
        <dbReference type="SAM" id="Coils"/>
    </source>
</evidence>
<evidence type="ECO:0000313" key="8">
    <source>
        <dbReference type="Proteomes" id="UP001162541"/>
    </source>
</evidence>
<evidence type="ECO:0000256" key="3">
    <source>
        <dbReference type="SAM" id="MobiDB-lite"/>
    </source>
</evidence>
<evidence type="ECO:0000256" key="1">
    <source>
        <dbReference type="PROSITE-ProRule" id="PRU00175"/>
    </source>
</evidence>
<feature type="coiled-coil region" evidence="2">
    <location>
        <begin position="311"/>
        <end position="452"/>
    </location>
</feature>
<sequence>MEKSSVPRKRRSTLYTVDSVVTKGKYDESLKAKWNRLSQKLIARFGAEEIASLCQEFDPVCIRDDLSSVMNSDGPNPTTITAVEDTSLRAELEELRARNRELERREEEIVGKTSGEVQNAGPTESDTGILERKSNSEKQALEKRNAELEERNEKQDFLLDFYVTRIEELKTKVGELEDRLAAPLSSKLQRTQYFDKEKEEENSLELLRMQRNQLKEELTRVRSQLDVYELQVDLEIGKKDQAILELETLRIQKAFADAELAELQKWRETFEAEKLELAGLRSQKTIYEVAMKELAVIRSQKEVYEVESIELEELRSRKRMFEEAEAELAELRIQKQMFEAAEKERLELRKRKGMFEDMKPLEKKQFELDDLQSLRRQKAILDTTTEELAKLREQEAAYDAVSEELSALRKEREISAKEIADLRKHQRMSKAERNELETLRRQRAAYEAAEKELAGFRGCEMAMQAREQNLVAKQAKLVSNIRYLEMRKSEDDDQHRSELEAARAMIHQTSLDLKAAEEKLLSVCKEKESLQEDKIRWLSVKRELQEENDLLFTEKHNLQKSLNAEIATLQSQIEDAKSKHEEMAREGQVEYYKKELRLQQEKSEADAEIAATLLKETESLREANRACMDRERKLRKEMNMVTKRLDNATMGDLCRICVINSRDTVILPCTHMQSCVRCVKELIQNDKACPTCDTAISGYVPCNTDV</sequence>
<keyword evidence="1" id="KW-0479">Metal-binding</keyword>
<keyword evidence="1" id="KW-0862">Zinc</keyword>
<feature type="domain" description="RING-type" evidence="4">
    <location>
        <begin position="654"/>
        <end position="693"/>
    </location>
</feature>
<keyword evidence="1" id="KW-0863">Zinc-finger</keyword>
<dbReference type="Pfam" id="PF13920">
    <property type="entry name" value="zf-C3HC4_3"/>
    <property type="match status" value="1"/>
</dbReference>
<organism evidence="6 7">
    <name type="scientific">Marchantia polymorpha subsp. ruderalis</name>
    <dbReference type="NCBI Taxonomy" id="1480154"/>
    <lineage>
        <taxon>Eukaryota</taxon>
        <taxon>Viridiplantae</taxon>
        <taxon>Streptophyta</taxon>
        <taxon>Embryophyta</taxon>
        <taxon>Marchantiophyta</taxon>
        <taxon>Marchantiopsida</taxon>
        <taxon>Marchantiidae</taxon>
        <taxon>Marchantiales</taxon>
        <taxon>Marchantiaceae</taxon>
        <taxon>Marchantia</taxon>
    </lineage>
</organism>
<dbReference type="PROSITE" id="PS50089">
    <property type="entry name" value="ZF_RING_2"/>
    <property type="match status" value="1"/>
</dbReference>
<dbReference type="Proteomes" id="UP001162541">
    <property type="component" value="Chromosome 6"/>
</dbReference>
<reference evidence="6 7" key="1">
    <citation type="submission" date="2016-03" db="EMBL/GenBank/DDBJ databases">
        <title>Mechanisms controlling the formation of the plant cell surface in tip-growing cells are functionally conserved among land plants.</title>
        <authorList>
            <person name="Honkanen S."/>
            <person name="Jones V.A."/>
            <person name="Morieri G."/>
            <person name="Champion C."/>
            <person name="Hetherington A.J."/>
            <person name="Kelly S."/>
            <person name="Saint-Marcoux D."/>
            <person name="Proust H."/>
            <person name="Prescott H."/>
            <person name="Dolan L."/>
        </authorList>
    </citation>
    <scope>NUCLEOTIDE SEQUENCE [LARGE SCALE GENOMIC DNA]</scope>
    <source>
        <strain evidence="7">cv. Tak-1 and cv. Tak-2</strain>
        <tissue evidence="6">Whole gametophyte</tissue>
    </source>
</reference>
<feature type="coiled-coil region" evidence="2">
    <location>
        <begin position="499"/>
        <end position="586"/>
    </location>
</feature>
<evidence type="ECO:0000313" key="6">
    <source>
        <dbReference type="EMBL" id="OAE26412.1"/>
    </source>
</evidence>